<keyword evidence="8" id="KW-1185">Reference proteome</keyword>
<evidence type="ECO:0000256" key="4">
    <source>
        <dbReference type="ARBA" id="ARBA00022989"/>
    </source>
</evidence>
<comment type="caution">
    <text evidence="7">The sequence shown here is derived from an EMBL/GenBank/DDBJ whole genome shotgun (WGS) entry which is preliminary data.</text>
</comment>
<feature type="transmembrane region" description="Helical" evidence="6">
    <location>
        <begin position="220"/>
        <end position="241"/>
    </location>
</feature>
<dbReference type="Gene3D" id="1.20.1250.20">
    <property type="entry name" value="MFS general substrate transporter like domains"/>
    <property type="match status" value="1"/>
</dbReference>
<feature type="transmembrane region" description="Helical" evidence="6">
    <location>
        <begin position="26"/>
        <end position="49"/>
    </location>
</feature>
<comment type="subcellular location">
    <subcellularLocation>
        <location evidence="1">Membrane</location>
        <topology evidence="1">Multi-pass membrane protein</topology>
    </subcellularLocation>
</comment>
<feature type="transmembrane region" description="Helical" evidence="6">
    <location>
        <begin position="417"/>
        <end position="436"/>
    </location>
</feature>
<proteinExistence type="inferred from homology"/>
<reference evidence="7" key="1">
    <citation type="submission" date="2021-03" db="EMBL/GenBank/DDBJ databases">
        <authorList>
            <person name="Li Z."/>
            <person name="Yang C."/>
        </authorList>
    </citation>
    <scope>NUCLEOTIDE SEQUENCE</scope>
    <source>
        <strain evidence="7">Dzin_1.0</strain>
        <tissue evidence="7">Leaf</tissue>
    </source>
</reference>
<dbReference type="GO" id="GO:0016020">
    <property type="term" value="C:membrane"/>
    <property type="evidence" value="ECO:0007669"/>
    <property type="project" value="UniProtKB-SubCell"/>
</dbReference>
<dbReference type="InterPro" id="IPR000109">
    <property type="entry name" value="POT_fam"/>
</dbReference>
<evidence type="ECO:0000256" key="5">
    <source>
        <dbReference type="ARBA" id="ARBA00023136"/>
    </source>
</evidence>
<dbReference type="OrthoDB" id="8904098at2759"/>
<comment type="similarity">
    <text evidence="2">Belongs to the major facilitator superfamily. Proton-dependent oligopeptide transporter (POT/PTR) (TC 2.A.17) family.</text>
</comment>
<dbReference type="Proteomes" id="UP001085076">
    <property type="component" value="Miscellaneous, Linkage group lg01"/>
</dbReference>
<dbReference type="PANTHER" id="PTHR11654">
    <property type="entry name" value="OLIGOPEPTIDE TRANSPORTER-RELATED"/>
    <property type="match status" value="1"/>
</dbReference>
<dbReference type="GO" id="GO:0022857">
    <property type="term" value="F:transmembrane transporter activity"/>
    <property type="evidence" value="ECO:0007669"/>
    <property type="project" value="InterPro"/>
</dbReference>
<evidence type="ECO:0000256" key="1">
    <source>
        <dbReference type="ARBA" id="ARBA00004141"/>
    </source>
</evidence>
<reference evidence="7" key="2">
    <citation type="journal article" date="2022" name="Hortic Res">
        <title>The genome of Dioscorea zingiberensis sheds light on the biosynthesis, origin and evolution of the medicinally important diosgenin saponins.</title>
        <authorList>
            <person name="Li Y."/>
            <person name="Tan C."/>
            <person name="Li Z."/>
            <person name="Guo J."/>
            <person name="Li S."/>
            <person name="Chen X."/>
            <person name="Wang C."/>
            <person name="Dai X."/>
            <person name="Yang H."/>
            <person name="Song W."/>
            <person name="Hou L."/>
            <person name="Xu J."/>
            <person name="Tong Z."/>
            <person name="Xu A."/>
            <person name="Yuan X."/>
            <person name="Wang W."/>
            <person name="Yang Q."/>
            <person name="Chen L."/>
            <person name="Sun Z."/>
            <person name="Wang K."/>
            <person name="Pan B."/>
            <person name="Chen J."/>
            <person name="Bao Y."/>
            <person name="Liu F."/>
            <person name="Qi X."/>
            <person name="Gang D.R."/>
            <person name="Wen J."/>
            <person name="Li J."/>
        </authorList>
    </citation>
    <scope>NUCLEOTIDE SEQUENCE</scope>
    <source>
        <strain evidence="7">Dzin_1.0</strain>
    </source>
</reference>
<keyword evidence="3 6" id="KW-0812">Transmembrane</keyword>
<feature type="transmembrane region" description="Helical" evidence="6">
    <location>
        <begin position="99"/>
        <end position="119"/>
    </location>
</feature>
<feature type="transmembrane region" description="Helical" evidence="6">
    <location>
        <begin position="261"/>
        <end position="281"/>
    </location>
</feature>
<evidence type="ECO:0000256" key="3">
    <source>
        <dbReference type="ARBA" id="ARBA00022692"/>
    </source>
</evidence>
<evidence type="ECO:0000256" key="6">
    <source>
        <dbReference type="SAM" id="Phobius"/>
    </source>
</evidence>
<keyword evidence="5 6" id="KW-0472">Membrane</keyword>
<feature type="transmembrane region" description="Helical" evidence="6">
    <location>
        <begin position="374"/>
        <end position="397"/>
    </location>
</feature>
<evidence type="ECO:0008006" key="9">
    <source>
        <dbReference type="Google" id="ProtNLM"/>
    </source>
</evidence>
<dbReference type="SUPFAM" id="SSF103473">
    <property type="entry name" value="MFS general substrate transporter"/>
    <property type="match status" value="1"/>
</dbReference>
<accession>A0A9D5DF97</accession>
<dbReference type="InterPro" id="IPR036259">
    <property type="entry name" value="MFS_trans_sf"/>
</dbReference>
<dbReference type="EMBL" id="JAGGNH010000001">
    <property type="protein sequence ID" value="KAJ0989904.1"/>
    <property type="molecule type" value="Genomic_DNA"/>
</dbReference>
<protein>
    <recommendedName>
        <fullName evidence="9">NPF family transporter</fullName>
    </recommendedName>
</protein>
<dbReference type="AlphaFoldDB" id="A0A9D5DF97"/>
<name>A0A9D5DF97_9LILI</name>
<dbReference type="Pfam" id="PF00854">
    <property type="entry name" value="PTR2"/>
    <property type="match status" value="1"/>
</dbReference>
<evidence type="ECO:0000313" key="8">
    <source>
        <dbReference type="Proteomes" id="UP001085076"/>
    </source>
</evidence>
<evidence type="ECO:0000313" key="7">
    <source>
        <dbReference type="EMBL" id="KAJ0989904.1"/>
    </source>
</evidence>
<feature type="transmembrane region" description="Helical" evidence="6">
    <location>
        <begin position="70"/>
        <end position="93"/>
    </location>
</feature>
<organism evidence="7 8">
    <name type="scientific">Dioscorea zingiberensis</name>
    <dbReference type="NCBI Taxonomy" id="325984"/>
    <lineage>
        <taxon>Eukaryota</taxon>
        <taxon>Viridiplantae</taxon>
        <taxon>Streptophyta</taxon>
        <taxon>Embryophyta</taxon>
        <taxon>Tracheophyta</taxon>
        <taxon>Spermatophyta</taxon>
        <taxon>Magnoliopsida</taxon>
        <taxon>Liliopsida</taxon>
        <taxon>Dioscoreales</taxon>
        <taxon>Dioscoreaceae</taxon>
        <taxon>Dioscorea</taxon>
    </lineage>
</organism>
<sequence length="449" mass="50268">MEHGEYSSERGQETEPLLDKNQPVCWNAATVVLGLYLVAFGSGGVKGSLLPLGADQFDDKNLAQREQKGLFFNCFYVCITTGILISGTLIVWVQENVDWAIGFSICTLCLALALSALIISKPVYRLRTPSGSPLKRILQVLVASFRKRSSEIPTDTNLFYEIKDKNSKQQRLQHTNEFRFLDKAAIVSDTDHLDDGEHQNPFRLCTITEVEELKALLRLLPVWTTGIIFQAALAQIFTTFIQQGSTMDTKIWSFSIPPSTLLSFEVMSVMLWVLLYNKIIVPITKKWFSNGVGLTQLHRMGIGRFLSISAMATAALLERKRLERINNGSGLTNIAWQLPQYFIFASSEMFNNISQVEFFYDQAPGSMKSLCSAFGLLTIALGSYLSSFIITVVQLVTARDGSMGWIPDDLNNGHLDHFFWAFAGISAVNFTFYVAFARNSTLKKVILEI</sequence>
<evidence type="ECO:0000256" key="2">
    <source>
        <dbReference type="ARBA" id="ARBA00005982"/>
    </source>
</evidence>
<gene>
    <name evidence="7" type="ORF">J5N97_008260</name>
</gene>
<keyword evidence="4 6" id="KW-1133">Transmembrane helix</keyword>